<dbReference type="PANTHER" id="PTHR37835">
    <property type="entry name" value="ALPHA-CLOSTRIPAIN"/>
    <property type="match status" value="1"/>
</dbReference>
<proteinExistence type="predicted"/>
<gene>
    <name evidence="1" type="ORF">KZY68_06120</name>
</gene>
<comment type="caution">
    <text evidence="1">The sequence shown here is derived from an EMBL/GenBank/DDBJ whole genome shotgun (WGS) entry which is preliminary data.</text>
</comment>
<evidence type="ECO:0000313" key="2">
    <source>
        <dbReference type="Proteomes" id="UP001196873"/>
    </source>
</evidence>
<accession>A0AAW4NPF3</accession>
<dbReference type="PANTHER" id="PTHR37835:SF1">
    <property type="entry name" value="ALPHA-CLOSTRIPAIN"/>
    <property type="match status" value="1"/>
</dbReference>
<dbReference type="RefSeq" id="WP_219427766.1">
    <property type="nucleotide sequence ID" value="NZ_JAHXRD010000009.1"/>
</dbReference>
<reference evidence="1" key="1">
    <citation type="submission" date="2021-07" db="EMBL/GenBank/DDBJ databases">
        <title>Genomic diversity and antimicrobial resistance of Prevotella spp. isolated from chronic lung disease airways.</title>
        <authorList>
            <person name="Webb K.A."/>
            <person name="Olagoke O.S."/>
            <person name="Baird T."/>
            <person name="Neill J."/>
            <person name="Pham A."/>
            <person name="Wells T.J."/>
            <person name="Ramsay K.A."/>
            <person name="Bell S.C."/>
            <person name="Sarovich D.S."/>
            <person name="Price E.P."/>
        </authorList>
    </citation>
    <scope>NUCLEOTIDE SEQUENCE</scope>
    <source>
        <strain evidence="1">SCHI0047.S.3</strain>
    </source>
</reference>
<dbReference type="AlphaFoldDB" id="A0AAW4NPF3"/>
<sequence length="438" mass="50449">MFRKRVSYLQHITDFFVKANYGENRKITTNFLCDSTIHFLKNLPLVAFFILLFSSCHDEIPIIDAYENTNQTLFVYMPWTGTKNTSENNLKAYFDKNIAAMRQNIEQNKGVKQTDIIVFVAENQTRSVIFRMKYNTTRQRCELDTLKRNAGFVSVSESNLRNLFNQVVSYSNTGKYSLLIGCHGSGWTPRGSDSTMPKALSRAFGGSDIDMQYNISDLRNAIAQSQMKKVSFICFDDCYMANVETAYALKDVTEMLVASTSEVMAEGIPYDKVFSYILGQTDYEKWVDGFYQFYINYKYPYGELSAIRCGKYIEEMASVMKSINQSYTFNNSRLNNLQFLDGYDSHVFFDLSSYIDELGVLPPLSVTFNQALQALVPYKACTPYIYTIYKNYYRHGDTTNSENTFKINKCCGITISDPTRNSTVYDTKQQSEWWKATH</sequence>
<name>A0AAW4NPF3_9BACT</name>
<dbReference type="Proteomes" id="UP001196873">
    <property type="component" value="Unassembled WGS sequence"/>
</dbReference>
<dbReference type="InterPro" id="IPR005077">
    <property type="entry name" value="Peptidase_C11"/>
</dbReference>
<dbReference type="Pfam" id="PF03415">
    <property type="entry name" value="Peptidase_C11"/>
    <property type="match status" value="1"/>
</dbReference>
<evidence type="ECO:0008006" key="3">
    <source>
        <dbReference type="Google" id="ProtNLM"/>
    </source>
</evidence>
<dbReference type="EMBL" id="JAHXRF010000008">
    <property type="protein sequence ID" value="MBW4865594.1"/>
    <property type="molecule type" value="Genomic_DNA"/>
</dbReference>
<protein>
    <recommendedName>
        <fullName evidence="3">Clostripain</fullName>
    </recommendedName>
</protein>
<organism evidence="1 2">
    <name type="scientific">Segatella salivae</name>
    <dbReference type="NCBI Taxonomy" id="228604"/>
    <lineage>
        <taxon>Bacteria</taxon>
        <taxon>Pseudomonadati</taxon>
        <taxon>Bacteroidota</taxon>
        <taxon>Bacteroidia</taxon>
        <taxon>Bacteroidales</taxon>
        <taxon>Prevotellaceae</taxon>
        <taxon>Segatella</taxon>
    </lineage>
</organism>
<evidence type="ECO:0000313" key="1">
    <source>
        <dbReference type="EMBL" id="MBW4865594.1"/>
    </source>
</evidence>